<keyword evidence="5" id="KW-1133">Transmembrane helix</keyword>
<keyword evidence="7" id="KW-1185">Reference proteome</keyword>
<evidence type="ECO:0000256" key="4">
    <source>
        <dbReference type="ARBA" id="ARBA00022691"/>
    </source>
</evidence>
<dbReference type="PANTHER" id="PTHR13610:SF9">
    <property type="entry name" value="FI06469P"/>
    <property type="match status" value="1"/>
</dbReference>
<dbReference type="Proteomes" id="UP001235939">
    <property type="component" value="Chromosome 06"/>
</dbReference>
<dbReference type="InterPro" id="IPR026170">
    <property type="entry name" value="FAM173A/B"/>
</dbReference>
<feature type="transmembrane region" description="Helical" evidence="5">
    <location>
        <begin position="26"/>
        <end position="47"/>
    </location>
</feature>
<reference evidence="6 7" key="1">
    <citation type="submission" date="2022-01" db="EMBL/GenBank/DDBJ databases">
        <title>A chromosomal length assembly of Cordylochernes scorpioides.</title>
        <authorList>
            <person name="Zeh D."/>
            <person name="Zeh J."/>
        </authorList>
    </citation>
    <scope>NUCLEOTIDE SEQUENCE [LARGE SCALE GENOMIC DNA]</scope>
    <source>
        <strain evidence="6">IN4F17</strain>
        <tissue evidence="6">Whole Body</tissue>
    </source>
</reference>
<dbReference type="SUPFAM" id="SSF53335">
    <property type="entry name" value="S-adenosyl-L-methionine-dependent methyltransferases"/>
    <property type="match status" value="1"/>
</dbReference>
<evidence type="ECO:0000256" key="5">
    <source>
        <dbReference type="SAM" id="Phobius"/>
    </source>
</evidence>
<keyword evidence="3" id="KW-0808">Transferase</keyword>
<evidence type="ECO:0000256" key="1">
    <source>
        <dbReference type="ARBA" id="ARBA00010633"/>
    </source>
</evidence>
<evidence type="ECO:0000256" key="2">
    <source>
        <dbReference type="ARBA" id="ARBA00022603"/>
    </source>
</evidence>
<keyword evidence="4" id="KW-0949">S-adenosyl-L-methionine</keyword>
<dbReference type="EMBL" id="CP092868">
    <property type="protein sequence ID" value="UYV69476.1"/>
    <property type="molecule type" value="Genomic_DNA"/>
</dbReference>
<evidence type="ECO:0000313" key="7">
    <source>
        <dbReference type="Proteomes" id="UP001235939"/>
    </source>
</evidence>
<protein>
    <submittedName>
        <fullName evidence="6">FAM173B</fullName>
    </submittedName>
</protein>
<name>A0ABY6KKU1_9ARAC</name>
<keyword evidence="2" id="KW-0489">Methyltransferase</keyword>
<keyword evidence="5" id="KW-0812">Transmembrane</keyword>
<dbReference type="Gene3D" id="3.40.50.150">
    <property type="entry name" value="Vaccinia Virus protein VP39"/>
    <property type="match status" value="1"/>
</dbReference>
<comment type="similarity">
    <text evidence="1">Belongs to the ANT/ATPSC lysine N-methyltransferase family.</text>
</comment>
<accession>A0ABY6KKU1</accession>
<keyword evidence="5" id="KW-0472">Membrane</keyword>
<gene>
    <name evidence="6" type="ORF">LAZ67_6003717</name>
</gene>
<dbReference type="InterPro" id="IPR029063">
    <property type="entry name" value="SAM-dependent_MTases_sf"/>
</dbReference>
<organism evidence="6 7">
    <name type="scientific">Cordylochernes scorpioides</name>
    <dbReference type="NCBI Taxonomy" id="51811"/>
    <lineage>
        <taxon>Eukaryota</taxon>
        <taxon>Metazoa</taxon>
        <taxon>Ecdysozoa</taxon>
        <taxon>Arthropoda</taxon>
        <taxon>Chelicerata</taxon>
        <taxon>Arachnida</taxon>
        <taxon>Pseudoscorpiones</taxon>
        <taxon>Cheliferoidea</taxon>
        <taxon>Chernetidae</taxon>
        <taxon>Cordylochernes</taxon>
    </lineage>
</organism>
<evidence type="ECO:0000256" key="3">
    <source>
        <dbReference type="ARBA" id="ARBA00022679"/>
    </source>
</evidence>
<dbReference type="PANTHER" id="PTHR13610">
    <property type="entry name" value="METHYLTRANSFERASE DOMAIN-CONTAINING PROTEIN"/>
    <property type="match status" value="1"/>
</dbReference>
<sequence>MLSKLSPSSDVPTQEPASKGASAGKIIAGVLGTSACAMIALSLPFVAPGFRRVCLPFVPCSEAQLSNVLQFLRGARGPVVDLGSGNGKIVLAAAKQGLRAEGLELNSVLVWWSRVQALRSGLWSLASFHRKDIFKASLSKYNNVVVFGAEDFMGVLKDKLEKELAPQTQVIACRFPVPSWSPIDTIGTGIDTVWLYRIPESYRP</sequence>
<proteinExistence type="inferred from homology"/>
<evidence type="ECO:0000313" key="6">
    <source>
        <dbReference type="EMBL" id="UYV69476.1"/>
    </source>
</evidence>